<accession>A0ABR6L0D2</accession>
<dbReference type="Gene3D" id="1.10.357.10">
    <property type="entry name" value="Tetracycline Repressor, domain 2"/>
    <property type="match status" value="1"/>
</dbReference>
<feature type="domain" description="HTH tetR-type" evidence="5">
    <location>
        <begin position="6"/>
        <end position="66"/>
    </location>
</feature>
<keyword evidence="1" id="KW-0805">Transcription regulation</keyword>
<comment type="caution">
    <text evidence="6">The sequence shown here is derived from an EMBL/GenBank/DDBJ whole genome shotgun (WGS) entry which is preliminary data.</text>
</comment>
<sequence>MPRPKTLSNENVLEAASRLIHDHGPDALTFDSLARACGLSPATLVQRFKTKAGLKQAALLHAWDGLDAKTTALAASTPNTPEGAIELLVGLSHYGGIETYAEGLLLLREDLRDPALRARGAAWKVALCAALEVRFTGVAGAPRGIGLLMASQWQGSLLWWGFDPQGRVEDFVAAGLRSLIAAAVPATGHPLNRAASSDPRVASPAL</sequence>
<evidence type="ECO:0000313" key="6">
    <source>
        <dbReference type="EMBL" id="MBB4650200.1"/>
    </source>
</evidence>
<dbReference type="SUPFAM" id="SSF46689">
    <property type="entry name" value="Homeodomain-like"/>
    <property type="match status" value="1"/>
</dbReference>
<gene>
    <name evidence="6" type="ORF">GGQ99_001922</name>
</gene>
<evidence type="ECO:0000259" key="5">
    <source>
        <dbReference type="PROSITE" id="PS50977"/>
    </source>
</evidence>
<dbReference type="PROSITE" id="PS50977">
    <property type="entry name" value="HTH_TETR_2"/>
    <property type="match status" value="1"/>
</dbReference>
<dbReference type="InterPro" id="IPR009057">
    <property type="entry name" value="Homeodomain-like_sf"/>
</dbReference>
<dbReference type="InterPro" id="IPR050109">
    <property type="entry name" value="HTH-type_TetR-like_transc_reg"/>
</dbReference>
<keyword evidence="7" id="KW-1185">Reference proteome</keyword>
<reference evidence="6 7" key="1">
    <citation type="submission" date="2020-08" db="EMBL/GenBank/DDBJ databases">
        <title>Genomic Encyclopedia of Type Strains, Phase IV (KMG-IV): sequencing the most valuable type-strain genomes for metagenomic binning, comparative biology and taxonomic classification.</title>
        <authorList>
            <person name="Goeker M."/>
        </authorList>
    </citation>
    <scope>NUCLEOTIDE SEQUENCE [LARGE SCALE GENOMIC DNA]</scope>
    <source>
        <strain evidence="6 7">DSM 7050</strain>
    </source>
</reference>
<feature type="DNA-binding region" description="H-T-H motif" evidence="4">
    <location>
        <begin position="29"/>
        <end position="48"/>
    </location>
</feature>
<evidence type="ECO:0000313" key="7">
    <source>
        <dbReference type="Proteomes" id="UP000539538"/>
    </source>
</evidence>
<keyword evidence="2 4" id="KW-0238">DNA-binding</keyword>
<evidence type="ECO:0000256" key="4">
    <source>
        <dbReference type="PROSITE-ProRule" id="PRU00335"/>
    </source>
</evidence>
<dbReference type="EMBL" id="JACHOT010000001">
    <property type="protein sequence ID" value="MBB4650200.1"/>
    <property type="molecule type" value="Genomic_DNA"/>
</dbReference>
<organism evidence="6 7">
    <name type="scientific">Aminobacter niigataensis</name>
    <dbReference type="NCBI Taxonomy" id="83265"/>
    <lineage>
        <taxon>Bacteria</taxon>
        <taxon>Pseudomonadati</taxon>
        <taxon>Pseudomonadota</taxon>
        <taxon>Alphaproteobacteria</taxon>
        <taxon>Hyphomicrobiales</taxon>
        <taxon>Phyllobacteriaceae</taxon>
        <taxon>Aminobacter</taxon>
    </lineage>
</organism>
<proteinExistence type="predicted"/>
<keyword evidence="3" id="KW-0804">Transcription</keyword>
<dbReference type="PANTHER" id="PTHR30055:SF234">
    <property type="entry name" value="HTH-TYPE TRANSCRIPTIONAL REGULATOR BETI"/>
    <property type="match status" value="1"/>
</dbReference>
<name>A0ABR6L0D2_9HYPH</name>
<dbReference type="Pfam" id="PF00440">
    <property type="entry name" value="TetR_N"/>
    <property type="match status" value="1"/>
</dbReference>
<dbReference type="RefSeq" id="WP_183262284.1">
    <property type="nucleotide sequence ID" value="NZ_BAAAVZ010000003.1"/>
</dbReference>
<evidence type="ECO:0000256" key="2">
    <source>
        <dbReference type="ARBA" id="ARBA00023125"/>
    </source>
</evidence>
<evidence type="ECO:0000256" key="3">
    <source>
        <dbReference type="ARBA" id="ARBA00023163"/>
    </source>
</evidence>
<dbReference type="InterPro" id="IPR001647">
    <property type="entry name" value="HTH_TetR"/>
</dbReference>
<dbReference type="PANTHER" id="PTHR30055">
    <property type="entry name" value="HTH-TYPE TRANSCRIPTIONAL REGULATOR RUTR"/>
    <property type="match status" value="1"/>
</dbReference>
<protein>
    <submittedName>
        <fullName evidence="6">AcrR family transcriptional regulator</fullName>
    </submittedName>
</protein>
<dbReference type="Proteomes" id="UP000539538">
    <property type="component" value="Unassembled WGS sequence"/>
</dbReference>
<evidence type="ECO:0000256" key="1">
    <source>
        <dbReference type="ARBA" id="ARBA00023015"/>
    </source>
</evidence>